<dbReference type="KEGG" id="mri:Mal4_39870"/>
<name>A0A517ZB29_9PLAN</name>
<protein>
    <recommendedName>
        <fullName evidence="4">Type I-U CRISPR-associated protein Csx17</fullName>
    </recommendedName>
</protein>
<dbReference type="AlphaFoldDB" id="A0A517ZB29"/>
<dbReference type="Proteomes" id="UP000320496">
    <property type="component" value="Chromosome"/>
</dbReference>
<dbReference type="RefSeq" id="WP_145370804.1">
    <property type="nucleotide sequence ID" value="NZ_CP036275.1"/>
</dbReference>
<organism evidence="2 3">
    <name type="scientific">Maioricimonas rarisocia</name>
    <dbReference type="NCBI Taxonomy" id="2528026"/>
    <lineage>
        <taxon>Bacteria</taxon>
        <taxon>Pseudomonadati</taxon>
        <taxon>Planctomycetota</taxon>
        <taxon>Planctomycetia</taxon>
        <taxon>Planctomycetales</taxon>
        <taxon>Planctomycetaceae</taxon>
        <taxon>Maioricimonas</taxon>
    </lineage>
</organism>
<evidence type="ECO:0000313" key="3">
    <source>
        <dbReference type="Proteomes" id="UP000320496"/>
    </source>
</evidence>
<keyword evidence="3" id="KW-1185">Reference proteome</keyword>
<dbReference type="NCBIfam" id="TIGR04113">
    <property type="entry name" value="cas_csx17"/>
    <property type="match status" value="1"/>
</dbReference>
<dbReference type="OrthoDB" id="441343at2"/>
<accession>A0A517ZB29</accession>
<evidence type="ECO:0000256" key="1">
    <source>
        <dbReference type="SAM" id="MobiDB-lite"/>
    </source>
</evidence>
<dbReference type="EMBL" id="CP036275">
    <property type="protein sequence ID" value="QDU39641.1"/>
    <property type="molecule type" value="Genomic_DNA"/>
</dbReference>
<gene>
    <name evidence="2" type="ORF">Mal4_39870</name>
</gene>
<feature type="region of interest" description="Disordered" evidence="1">
    <location>
        <begin position="709"/>
        <end position="728"/>
    </location>
</feature>
<dbReference type="InterPro" id="IPR026483">
    <property type="entry name" value="Cas_Csx17"/>
</dbReference>
<evidence type="ECO:0008006" key="4">
    <source>
        <dbReference type="Google" id="ProtNLM"/>
    </source>
</evidence>
<sequence length="728" mass="80160">MNDSRHEIELRGCAPVPLAHYLKALGILRLVAEQLDPKAQGWWDRDVFRLRSQLDEDGLVEFFLENYSPTPLVAPWNGGSGFFPKDNTAAIDAIRDGSAERLTSYREAIRASERVLKSLSLTAKPDEISKALLLQECRNRFPDEFLAWLDAAYVMTDDGAKFPPILGTGGNDGRLEFTNNFMQRLCELFDPDTGLPRAGNAYTLESALFGVVSNEQTKAPIGQFDPGSAGGPNATTGYEDAPRINLWDFVLALEGAIAFAASSVKKLESLKSGTLAYPFCVRTVGAGYGSASASDESASRAEMWLPLWERPSHFAAVSMLLSEGRAEVPGRKARNGVDFARAISSLGIDRGISSFQRFAFQQRYGLSYLAVPLGRQPVRLVPGVHSLIAPLDPWLDRFRSAASKENAPARAGRALRRLESAILDLCSYGRKEDALAVLIALGEAESAVAVSPRLREAVRSPLPLLKVDWLTQTYDRSPEFRLAASLASLWHPSLGPLRRHLEAVDPTSCAKGFPRWSRDGDDPAMVWGGGNLVRNLNALLRRRIIDVLRLGGEKGENELLAPLKGRCPAAPRDIADFIDGRVNDQRIEALLRGLMLLDWKSFKGEHRDLLRGPDHPLPDAAWALLKLCHLPFTLDDVPIRLTPAITMRATSGDGPGATRLAARRLRSSGLPPAVEVVPVQRDRMRRIAAALVFPIEKFTAGRLRRFVQRRKDQDEDDTTPDTRPAEST</sequence>
<evidence type="ECO:0000313" key="2">
    <source>
        <dbReference type="EMBL" id="QDU39641.1"/>
    </source>
</evidence>
<reference evidence="2 3" key="1">
    <citation type="submission" date="2019-02" db="EMBL/GenBank/DDBJ databases">
        <title>Deep-cultivation of Planctomycetes and their phenomic and genomic characterization uncovers novel biology.</title>
        <authorList>
            <person name="Wiegand S."/>
            <person name="Jogler M."/>
            <person name="Boedeker C."/>
            <person name="Pinto D."/>
            <person name="Vollmers J."/>
            <person name="Rivas-Marin E."/>
            <person name="Kohn T."/>
            <person name="Peeters S.H."/>
            <person name="Heuer A."/>
            <person name="Rast P."/>
            <person name="Oberbeckmann S."/>
            <person name="Bunk B."/>
            <person name="Jeske O."/>
            <person name="Meyerdierks A."/>
            <person name="Storesund J.E."/>
            <person name="Kallscheuer N."/>
            <person name="Luecker S."/>
            <person name="Lage O.M."/>
            <person name="Pohl T."/>
            <person name="Merkel B.J."/>
            <person name="Hornburger P."/>
            <person name="Mueller R.-W."/>
            <person name="Bruemmer F."/>
            <person name="Labrenz M."/>
            <person name="Spormann A.M."/>
            <person name="Op den Camp H."/>
            <person name="Overmann J."/>
            <person name="Amann R."/>
            <person name="Jetten M.S.M."/>
            <person name="Mascher T."/>
            <person name="Medema M.H."/>
            <person name="Devos D.P."/>
            <person name="Kaster A.-K."/>
            <person name="Ovreas L."/>
            <person name="Rohde M."/>
            <person name="Galperin M.Y."/>
            <person name="Jogler C."/>
        </authorList>
    </citation>
    <scope>NUCLEOTIDE SEQUENCE [LARGE SCALE GENOMIC DNA]</scope>
    <source>
        <strain evidence="2 3">Mal4</strain>
    </source>
</reference>
<proteinExistence type="predicted"/>